<accession>A0ABQ9E573</accession>
<evidence type="ECO:0000313" key="2">
    <source>
        <dbReference type="EMBL" id="KAJ8300559.1"/>
    </source>
</evidence>
<name>A0ABQ9E573_TEGGR</name>
<reference evidence="2 3" key="1">
    <citation type="submission" date="2022-12" db="EMBL/GenBank/DDBJ databases">
        <title>Chromosome-level genome of Tegillarca granosa.</title>
        <authorList>
            <person name="Kim J."/>
        </authorList>
    </citation>
    <scope>NUCLEOTIDE SEQUENCE [LARGE SCALE GENOMIC DNA]</scope>
    <source>
        <strain evidence="2">Teg-2019</strain>
        <tissue evidence="2">Adductor muscle</tissue>
    </source>
</reference>
<keyword evidence="3" id="KW-1185">Reference proteome</keyword>
<sequence length="711" mass="80353">MKQLECGTIGQHAGMIGRSIWVSSDSYIKTGNASASSILFRSILALPSLSAVAITTLGVLELSESMECSISDSTSVSVVDAAMEDEASSRLSNARDGANADVAPHFESHMMLVSSLVEAMGVSLNISLSYSSKLKQEQSIIIALVSPSEDNENLESPSSPEPTVTEKLSETSPLVMARRIPIPLCHEDSDIDYDPNTRTEDMCDAEYAADTIIDRAIDQPTAPSFNIPRQSFGIPDTVVKRSIQDPHLQLVTSSNDLLFHLEDQGSKRNKEKIGRQQWIHRQRTNGTIDWWCPVRSKTNKCPATVIQKGESFQTGRHQHNHNSNPGAISNLKIVSQLIFCFTIKVKIAAITNVFSSSLDIVLQAQSLRHLLAVDLTFIICKESPTDSAKKTRPAEPQDLDFEVKLLYLLHKNKPIIHIRFINYDYLPDNFVRKDVRVGSKRHIILATDQQLELLSFSKIWYMDGTLEIVRKPFVQLFSIHVFLKSGDDTKQVPAAFCIMSSRTKKDYKKDFEEAFKIVTQIANSKRLERSESFNNSFHQQQLRVVLFIGAKPYGDMCRVQYKQYNSVYKFIRKLKSLCYLPKEQIQTAFICLANRVDKENAPKIHELVTYIERTLDEQPGLANSIMTQHRPKSRKWKYGGIYHYPLAVSKASLIHINITLVSEVKLKKIQRKLARSIQKTLFKHWGRYIQGEISVTCLLRLCGRLVYVANN</sequence>
<dbReference type="PANTHER" id="PTHR20956:SF12">
    <property type="entry name" value="FLYWCH-TYPE DOMAIN-CONTAINING PROTEIN"/>
    <property type="match status" value="1"/>
</dbReference>
<evidence type="ECO:0000256" key="1">
    <source>
        <dbReference type="SAM" id="MobiDB-lite"/>
    </source>
</evidence>
<gene>
    <name evidence="2" type="ORF">KUTeg_022078</name>
</gene>
<feature type="region of interest" description="Disordered" evidence="1">
    <location>
        <begin position="149"/>
        <end position="170"/>
    </location>
</feature>
<evidence type="ECO:0000313" key="3">
    <source>
        <dbReference type="Proteomes" id="UP001217089"/>
    </source>
</evidence>
<dbReference type="Proteomes" id="UP001217089">
    <property type="component" value="Unassembled WGS sequence"/>
</dbReference>
<organism evidence="2 3">
    <name type="scientific">Tegillarca granosa</name>
    <name type="common">Malaysian cockle</name>
    <name type="synonym">Anadara granosa</name>
    <dbReference type="NCBI Taxonomy" id="220873"/>
    <lineage>
        <taxon>Eukaryota</taxon>
        <taxon>Metazoa</taxon>
        <taxon>Spiralia</taxon>
        <taxon>Lophotrochozoa</taxon>
        <taxon>Mollusca</taxon>
        <taxon>Bivalvia</taxon>
        <taxon>Autobranchia</taxon>
        <taxon>Pteriomorphia</taxon>
        <taxon>Arcoida</taxon>
        <taxon>Arcoidea</taxon>
        <taxon>Arcidae</taxon>
        <taxon>Tegillarca</taxon>
    </lineage>
</organism>
<protein>
    <submittedName>
        <fullName evidence="2">Uncharacterized protein</fullName>
    </submittedName>
</protein>
<dbReference type="EMBL" id="JARBDR010000919">
    <property type="protein sequence ID" value="KAJ8300559.1"/>
    <property type="molecule type" value="Genomic_DNA"/>
</dbReference>
<dbReference type="PANTHER" id="PTHR20956">
    <property type="entry name" value="HEH2P"/>
    <property type="match status" value="1"/>
</dbReference>
<proteinExistence type="predicted"/>
<comment type="caution">
    <text evidence="2">The sequence shown here is derived from an EMBL/GenBank/DDBJ whole genome shotgun (WGS) entry which is preliminary data.</text>
</comment>